<evidence type="ECO:0000313" key="1">
    <source>
        <dbReference type="EMBL" id="KAI8029808.1"/>
    </source>
</evidence>
<comment type="caution">
    <text evidence="1">The sequence shown here is derived from an EMBL/GenBank/DDBJ whole genome shotgun (WGS) entry which is preliminary data.</text>
</comment>
<organism evidence="1 2">
    <name type="scientific">Camellia lanceoleosa</name>
    <dbReference type="NCBI Taxonomy" id="1840588"/>
    <lineage>
        <taxon>Eukaryota</taxon>
        <taxon>Viridiplantae</taxon>
        <taxon>Streptophyta</taxon>
        <taxon>Embryophyta</taxon>
        <taxon>Tracheophyta</taxon>
        <taxon>Spermatophyta</taxon>
        <taxon>Magnoliopsida</taxon>
        <taxon>eudicotyledons</taxon>
        <taxon>Gunneridae</taxon>
        <taxon>Pentapetalae</taxon>
        <taxon>asterids</taxon>
        <taxon>Ericales</taxon>
        <taxon>Theaceae</taxon>
        <taxon>Camellia</taxon>
    </lineage>
</organism>
<accession>A0ACC0IWH6</accession>
<sequence length="219" mass="24097">MNSKMVPTRFASLLLCLLYALHALRDSSVYAHEGSEMHGNRLILTGENVFTVQKELLGDVSNGDARKMKLGGRKMMAGEVPRKEIEKEGNGEASKISGMDTIASKRTGRSQDRLNVQNSNPMFEPNTLKPASLGITEKEPVQFASTKPHQFQDSKAVSTSGTLNSSSRPNNKQVSQDQKDESQGFLEADVEVVNMTSKDYGGMDNPRRKPPINNDKPND</sequence>
<evidence type="ECO:0000313" key="2">
    <source>
        <dbReference type="Proteomes" id="UP001060215"/>
    </source>
</evidence>
<proteinExistence type="predicted"/>
<reference evidence="1 2" key="1">
    <citation type="journal article" date="2022" name="Plant J.">
        <title>Chromosome-level genome of Camellia lanceoleosa provides a valuable resource for understanding genome evolution and self-incompatibility.</title>
        <authorList>
            <person name="Gong W."/>
            <person name="Xiao S."/>
            <person name="Wang L."/>
            <person name="Liao Z."/>
            <person name="Chang Y."/>
            <person name="Mo W."/>
            <person name="Hu G."/>
            <person name="Li W."/>
            <person name="Zhao G."/>
            <person name="Zhu H."/>
            <person name="Hu X."/>
            <person name="Ji K."/>
            <person name="Xiang X."/>
            <person name="Song Q."/>
            <person name="Yuan D."/>
            <person name="Jin S."/>
            <person name="Zhang L."/>
        </authorList>
    </citation>
    <scope>NUCLEOTIDE SEQUENCE [LARGE SCALE GENOMIC DNA]</scope>
    <source>
        <strain evidence="1">SQ_2022a</strain>
    </source>
</reference>
<dbReference type="Proteomes" id="UP001060215">
    <property type="component" value="Chromosome 1"/>
</dbReference>
<gene>
    <name evidence="1" type="ORF">LOK49_LG01G03614</name>
</gene>
<name>A0ACC0IWH6_9ERIC</name>
<keyword evidence="2" id="KW-1185">Reference proteome</keyword>
<protein>
    <submittedName>
        <fullName evidence="1">Uncharacterized protein</fullName>
    </submittedName>
</protein>
<dbReference type="EMBL" id="CM045758">
    <property type="protein sequence ID" value="KAI8029808.1"/>
    <property type="molecule type" value="Genomic_DNA"/>
</dbReference>